<dbReference type="SUPFAM" id="SSF53137">
    <property type="entry name" value="Translational machinery components"/>
    <property type="match status" value="1"/>
</dbReference>
<evidence type="ECO:0000256" key="4">
    <source>
        <dbReference type="ARBA" id="ARBA00022490"/>
    </source>
</evidence>
<dbReference type="SMART" id="SM01194">
    <property type="entry name" value="eRF1_1"/>
    <property type="match status" value="1"/>
</dbReference>
<dbReference type="InterPro" id="IPR023521">
    <property type="entry name" value="Pelota_arc"/>
</dbReference>
<dbReference type="SUPFAM" id="SSF159065">
    <property type="entry name" value="Dom34/Pelota N-terminal domain-like"/>
    <property type="match status" value="1"/>
</dbReference>
<dbReference type="InterPro" id="IPR029064">
    <property type="entry name" value="Ribosomal_eL30-like_sf"/>
</dbReference>
<dbReference type="NCBIfam" id="TIGR00111">
    <property type="entry name" value="pelota"/>
    <property type="match status" value="1"/>
</dbReference>
<dbReference type="Gene3D" id="3.30.1330.30">
    <property type="match status" value="1"/>
</dbReference>
<dbReference type="InterPro" id="IPR058547">
    <property type="entry name" value="Pelota_N"/>
</dbReference>
<name>A0ABT5XC38_9EURY</name>
<evidence type="ECO:0000256" key="7">
    <source>
        <dbReference type="ARBA" id="ARBA00022759"/>
    </source>
</evidence>
<dbReference type="InterPro" id="IPR005142">
    <property type="entry name" value="eRF1_3"/>
</dbReference>
<dbReference type="PANTHER" id="PTHR10853:SF0">
    <property type="entry name" value="PROTEIN PELOTA HOMOLOG"/>
    <property type="match status" value="1"/>
</dbReference>
<dbReference type="Pfam" id="PF03464">
    <property type="entry name" value="eRF1_2"/>
    <property type="match status" value="1"/>
</dbReference>
<proteinExistence type="inferred from homology"/>
<evidence type="ECO:0000256" key="3">
    <source>
        <dbReference type="ARBA" id="ARBA00009504"/>
    </source>
</evidence>
<keyword evidence="12" id="KW-1185">Reference proteome</keyword>
<evidence type="ECO:0000259" key="10">
    <source>
        <dbReference type="SMART" id="SM01194"/>
    </source>
</evidence>
<evidence type="ECO:0000256" key="8">
    <source>
        <dbReference type="ARBA" id="ARBA00022801"/>
    </source>
</evidence>
<keyword evidence="5 9" id="KW-0540">Nuclease</keyword>
<dbReference type="InterPro" id="IPR038069">
    <property type="entry name" value="Pelota/DOM34_N"/>
</dbReference>
<dbReference type="Gene3D" id="2.30.30.870">
    <property type="entry name" value="Pelota, domain A"/>
    <property type="match status" value="1"/>
</dbReference>
<comment type="domain">
    <text evidence="9">The N-terminal domain has the RNA-binding Sm fold. It harbors the endoribonuclease activity.</text>
</comment>
<dbReference type="HAMAP" id="MF_01853">
    <property type="entry name" value="PelO"/>
    <property type="match status" value="1"/>
</dbReference>
<sequence length="348" mass="37942">MRVLRKSLRGLEGEIGLVPESIDDLWHLKYLIAPGDLVFALTHRKATASTDKLRPEKLERRPVRLGIRAESVEFHTSSNWLRVHGLIEVGPEVASYHTLNLEPGADVSIVKTWRPDELDRIREAVAESKRPKVVICLIEEGEAAIGVLRQFGVETASEIKMGGGKGMGGKGGDRRSEFLDEVGKEAARVAATDSKVILAGPGFTKEDLKKRIDASHPDLAPRIILYDATAMGVSGFQEVLRRGAIDKILEDSRLALETTLMEDLLREIATDGRAAYGPAEVTAAASQGAVETLMVADQLVRSAEVEELMRSVSEARGRVVIFSSEFEPGKRLSALGGLAAITRYKLGR</sequence>
<evidence type="ECO:0000313" key="12">
    <source>
        <dbReference type="Proteomes" id="UP001215956"/>
    </source>
</evidence>
<feature type="domain" description="eRF1/Pelota-like N-terminal" evidence="10">
    <location>
        <begin position="1"/>
        <end position="126"/>
    </location>
</feature>
<gene>
    <name evidence="9" type="primary">pelA</name>
    <name evidence="11" type="ORF">P0O24_01480</name>
</gene>
<comment type="cofactor">
    <cofactor evidence="1 9">
        <name>a divalent metal cation</name>
        <dbReference type="ChEBI" id="CHEBI:60240"/>
    </cofactor>
</comment>
<evidence type="ECO:0000256" key="1">
    <source>
        <dbReference type="ARBA" id="ARBA00001968"/>
    </source>
</evidence>
<protein>
    <recommendedName>
        <fullName evidence="9">Protein pelota homolog</fullName>
        <ecNumber evidence="9">3.1.-.-</ecNumber>
    </recommendedName>
</protein>
<dbReference type="Pfam" id="PF26356">
    <property type="entry name" value="Pelota_N"/>
    <property type="match status" value="1"/>
</dbReference>
<accession>A0ABT5XC38</accession>
<evidence type="ECO:0000256" key="2">
    <source>
        <dbReference type="ARBA" id="ARBA00004496"/>
    </source>
</evidence>
<comment type="caution">
    <text evidence="11">The sequence shown here is derived from an EMBL/GenBank/DDBJ whole genome shotgun (WGS) entry which is preliminary data.</text>
</comment>
<dbReference type="Pfam" id="PF03465">
    <property type="entry name" value="eRF1_3"/>
    <property type="match status" value="1"/>
</dbReference>
<dbReference type="InterPro" id="IPR005141">
    <property type="entry name" value="eRF1_2"/>
</dbReference>
<dbReference type="Gene3D" id="3.30.420.60">
    <property type="entry name" value="eRF1 domain 2"/>
    <property type="match status" value="1"/>
</dbReference>
<comment type="similarity">
    <text evidence="3 9">Belongs to the eukaryotic release factor 1 family. Pelota subfamily.</text>
</comment>
<keyword evidence="6 9" id="KW-0479">Metal-binding</keyword>
<comment type="subcellular location">
    <subcellularLocation>
        <location evidence="2 9">Cytoplasm</location>
    </subcellularLocation>
</comment>
<keyword evidence="8 9" id="KW-0378">Hydrolase</keyword>
<dbReference type="EC" id="3.1.-.-" evidence="9"/>
<comment type="function">
    <text evidence="9">May function in recognizing stalled ribosomes, interact with stem-loop structures in stalled mRNA molecules, and effect endonucleolytic cleavage of the mRNA. May play a role in the release non-functional ribosomes and degradation of damaged mRNAs. Has endoribonuclease activity.</text>
</comment>
<dbReference type="InterPro" id="IPR005140">
    <property type="entry name" value="eRF1_Pelota-like_N"/>
</dbReference>
<dbReference type="SUPFAM" id="SSF55315">
    <property type="entry name" value="L30e-like"/>
    <property type="match status" value="1"/>
</dbReference>
<comment type="subunit">
    <text evidence="9">Monomer.</text>
</comment>
<keyword evidence="7 9" id="KW-0255">Endonuclease</keyword>
<keyword evidence="4 9" id="KW-0963">Cytoplasm</keyword>
<dbReference type="EMBL" id="JARFPL010000003">
    <property type="protein sequence ID" value="MDF0592256.1"/>
    <property type="molecule type" value="Genomic_DNA"/>
</dbReference>
<organism evidence="11 12">
    <name type="scientific">Candidatus Methanocrinis alkalitolerans</name>
    <dbReference type="NCBI Taxonomy" id="3033395"/>
    <lineage>
        <taxon>Archaea</taxon>
        <taxon>Methanobacteriati</taxon>
        <taxon>Methanobacteriota</taxon>
        <taxon>Stenosarchaea group</taxon>
        <taxon>Methanomicrobia</taxon>
        <taxon>Methanotrichales</taxon>
        <taxon>Methanotrichaceae</taxon>
        <taxon>Methanocrinis</taxon>
    </lineage>
</organism>
<reference evidence="11 12" key="1">
    <citation type="submission" date="2023-03" db="EMBL/GenBank/DDBJ databases">
        <title>Whole genome sequencing of Methanotrichaceae archaeon M04Ac.</title>
        <authorList>
            <person name="Khomyakova M.A."/>
            <person name="Merkel A.Y."/>
            <person name="Slobodkin A.I."/>
        </authorList>
    </citation>
    <scope>NUCLEOTIDE SEQUENCE [LARGE SCALE GENOMIC DNA]</scope>
    <source>
        <strain evidence="11 12">M04Ac</strain>
    </source>
</reference>
<dbReference type="PANTHER" id="PTHR10853">
    <property type="entry name" value="PELOTA"/>
    <property type="match status" value="1"/>
</dbReference>
<evidence type="ECO:0000256" key="9">
    <source>
        <dbReference type="HAMAP-Rule" id="MF_01853"/>
    </source>
</evidence>
<dbReference type="InterPro" id="IPR004405">
    <property type="entry name" value="TF_pelota"/>
</dbReference>
<evidence type="ECO:0000313" key="11">
    <source>
        <dbReference type="EMBL" id="MDF0592256.1"/>
    </source>
</evidence>
<dbReference type="InterPro" id="IPR042226">
    <property type="entry name" value="eFR1_2_sf"/>
</dbReference>
<dbReference type="RefSeq" id="WP_316967967.1">
    <property type="nucleotide sequence ID" value="NZ_JARFPL010000003.1"/>
</dbReference>
<evidence type="ECO:0000256" key="5">
    <source>
        <dbReference type="ARBA" id="ARBA00022722"/>
    </source>
</evidence>
<evidence type="ECO:0000256" key="6">
    <source>
        <dbReference type="ARBA" id="ARBA00022723"/>
    </source>
</evidence>
<dbReference type="Proteomes" id="UP001215956">
    <property type="component" value="Unassembled WGS sequence"/>
</dbReference>